<reference evidence="2 3" key="1">
    <citation type="submission" date="2018-08" db="EMBL/GenBank/DDBJ databases">
        <title>Pseudooceanicola sediminis CY03 in the family Rhodobacteracea.</title>
        <authorList>
            <person name="Zhang Y.-J."/>
        </authorList>
    </citation>
    <scope>NUCLEOTIDE SEQUENCE [LARGE SCALE GENOMIC DNA]</scope>
    <source>
        <strain evidence="2 3">CY03</strain>
    </source>
</reference>
<keyword evidence="1" id="KW-0812">Transmembrane</keyword>
<feature type="transmembrane region" description="Helical" evidence="1">
    <location>
        <begin position="96"/>
        <end position="117"/>
    </location>
</feature>
<sequence length="171" mass="18636">MSFSQAISTCFRKYAVFSGRATRSEYWYFVLFLILGGIACDILDGIVFGGSIQTTENSVSLRSEGPLNGLFSLLTLLPSLAAGWRRMHDTGRSGLYLLYPLIVIVGIGTFTALFGVLPWQLDGIFMIAMSIAMVILIISPLLVLWWLSRPSQPGANEWGAAPVSVDAQVTP</sequence>
<dbReference type="AlphaFoldDB" id="A0A399J6D4"/>
<dbReference type="PANTHER" id="PTHR34980:SF2">
    <property type="entry name" value="INNER MEMBRANE PROTEIN YHAH-RELATED"/>
    <property type="match status" value="1"/>
</dbReference>
<name>A0A399J6D4_9RHOB</name>
<protein>
    <submittedName>
        <fullName evidence="2">DUF805 domain-containing protein</fullName>
    </submittedName>
</protein>
<dbReference type="EMBL" id="QWJJ01000005">
    <property type="protein sequence ID" value="RII39542.1"/>
    <property type="molecule type" value="Genomic_DNA"/>
</dbReference>
<feature type="transmembrane region" description="Helical" evidence="1">
    <location>
        <begin position="67"/>
        <end position="84"/>
    </location>
</feature>
<feature type="transmembrane region" description="Helical" evidence="1">
    <location>
        <begin position="123"/>
        <end position="147"/>
    </location>
</feature>
<keyword evidence="1" id="KW-0472">Membrane</keyword>
<evidence type="ECO:0000256" key="1">
    <source>
        <dbReference type="SAM" id="Phobius"/>
    </source>
</evidence>
<feature type="transmembrane region" description="Helical" evidence="1">
    <location>
        <begin position="26"/>
        <end position="47"/>
    </location>
</feature>
<dbReference type="GO" id="GO:0005886">
    <property type="term" value="C:plasma membrane"/>
    <property type="evidence" value="ECO:0007669"/>
    <property type="project" value="TreeGrafter"/>
</dbReference>
<evidence type="ECO:0000313" key="3">
    <source>
        <dbReference type="Proteomes" id="UP000265848"/>
    </source>
</evidence>
<organism evidence="2 3">
    <name type="scientific">Pseudooceanicola sediminis</name>
    <dbReference type="NCBI Taxonomy" id="2211117"/>
    <lineage>
        <taxon>Bacteria</taxon>
        <taxon>Pseudomonadati</taxon>
        <taxon>Pseudomonadota</taxon>
        <taxon>Alphaproteobacteria</taxon>
        <taxon>Rhodobacterales</taxon>
        <taxon>Paracoccaceae</taxon>
        <taxon>Pseudooceanicola</taxon>
    </lineage>
</organism>
<keyword evidence="3" id="KW-1185">Reference proteome</keyword>
<dbReference type="Proteomes" id="UP000265848">
    <property type="component" value="Unassembled WGS sequence"/>
</dbReference>
<proteinExistence type="predicted"/>
<gene>
    <name evidence="2" type="ORF">DL237_07150</name>
</gene>
<dbReference type="PANTHER" id="PTHR34980">
    <property type="entry name" value="INNER MEMBRANE PROTEIN-RELATED-RELATED"/>
    <property type="match status" value="1"/>
</dbReference>
<dbReference type="InterPro" id="IPR008523">
    <property type="entry name" value="DUF805"/>
</dbReference>
<comment type="caution">
    <text evidence="2">The sequence shown here is derived from an EMBL/GenBank/DDBJ whole genome shotgun (WGS) entry which is preliminary data.</text>
</comment>
<dbReference type="OrthoDB" id="9812349at2"/>
<evidence type="ECO:0000313" key="2">
    <source>
        <dbReference type="EMBL" id="RII39542.1"/>
    </source>
</evidence>
<accession>A0A399J6D4</accession>
<dbReference type="Pfam" id="PF05656">
    <property type="entry name" value="DUF805"/>
    <property type="match status" value="1"/>
</dbReference>
<keyword evidence="1" id="KW-1133">Transmembrane helix</keyword>
<dbReference type="RefSeq" id="WP_119398495.1">
    <property type="nucleotide sequence ID" value="NZ_QWJJ01000005.1"/>
</dbReference>